<dbReference type="Proteomes" id="UP000704960">
    <property type="component" value="Unassembled WGS sequence"/>
</dbReference>
<evidence type="ECO:0000259" key="3">
    <source>
        <dbReference type="PROSITE" id="PS51462"/>
    </source>
</evidence>
<proteinExistence type="predicted"/>
<dbReference type="PANTHER" id="PTHR43046:SF14">
    <property type="entry name" value="MUTT_NUDIX FAMILY PROTEIN"/>
    <property type="match status" value="1"/>
</dbReference>
<comment type="cofactor">
    <cofactor evidence="1">
        <name>Mg(2+)</name>
        <dbReference type="ChEBI" id="CHEBI:18420"/>
    </cofactor>
</comment>
<dbReference type="GO" id="GO:0016787">
    <property type="term" value="F:hydrolase activity"/>
    <property type="evidence" value="ECO:0007669"/>
    <property type="project" value="UniProtKB-KW"/>
</dbReference>
<dbReference type="InterPro" id="IPR015797">
    <property type="entry name" value="NUDIX_hydrolase-like_dom_sf"/>
</dbReference>
<gene>
    <name evidence="4" type="ORF">HY474_01475</name>
</gene>
<accession>A0A933DRL4</accession>
<dbReference type="InterPro" id="IPR020084">
    <property type="entry name" value="NUDIX_hydrolase_CS"/>
</dbReference>
<dbReference type="SUPFAM" id="SSF55811">
    <property type="entry name" value="Nudix"/>
    <property type="match status" value="1"/>
</dbReference>
<evidence type="ECO:0000313" key="4">
    <source>
        <dbReference type="EMBL" id="MBI4132280.1"/>
    </source>
</evidence>
<reference evidence="4" key="1">
    <citation type="submission" date="2020-07" db="EMBL/GenBank/DDBJ databases">
        <title>Huge and variable diversity of episymbiotic CPR bacteria and DPANN archaea in groundwater ecosystems.</title>
        <authorList>
            <person name="He C.Y."/>
            <person name="Keren R."/>
            <person name="Whittaker M."/>
            <person name="Farag I.F."/>
            <person name="Doudna J."/>
            <person name="Cate J.H.D."/>
            <person name="Banfield J.F."/>
        </authorList>
    </citation>
    <scope>NUCLEOTIDE SEQUENCE</scope>
    <source>
        <strain evidence="4">NC_groundwater_1226_Ag_S-0.1um_59_124</strain>
    </source>
</reference>
<dbReference type="PROSITE" id="PS00893">
    <property type="entry name" value="NUDIX_BOX"/>
    <property type="match status" value="1"/>
</dbReference>
<dbReference type="AlphaFoldDB" id="A0A933DRL4"/>
<dbReference type="Gene3D" id="3.90.79.10">
    <property type="entry name" value="Nucleoside Triphosphate Pyrophosphohydrolase"/>
    <property type="match status" value="1"/>
</dbReference>
<protein>
    <submittedName>
        <fullName evidence="4">NUDIX domain-containing protein</fullName>
    </submittedName>
</protein>
<evidence type="ECO:0000256" key="1">
    <source>
        <dbReference type="ARBA" id="ARBA00001946"/>
    </source>
</evidence>
<name>A0A933DRL4_9BACT</name>
<dbReference type="PANTHER" id="PTHR43046">
    <property type="entry name" value="GDP-MANNOSE MANNOSYL HYDROLASE"/>
    <property type="match status" value="1"/>
</dbReference>
<dbReference type="PROSITE" id="PS51462">
    <property type="entry name" value="NUDIX"/>
    <property type="match status" value="1"/>
</dbReference>
<sequence>MRRRNFEILVRAVILHRGKILLCWLKDFSFYFLPGGHVESGESVRRALTRELREELRASVRSQKVIGVVENIWKDGRKKRHELNVVSLVKINRHDATTPLRHIEFHWIEVAKLARKRVLPYALKKSIQRWLKDRKFFWAWQR</sequence>
<evidence type="ECO:0000256" key="2">
    <source>
        <dbReference type="ARBA" id="ARBA00022801"/>
    </source>
</evidence>
<dbReference type="EMBL" id="JACQMJ010000007">
    <property type="protein sequence ID" value="MBI4132280.1"/>
    <property type="molecule type" value="Genomic_DNA"/>
</dbReference>
<comment type="caution">
    <text evidence="4">The sequence shown here is derived from an EMBL/GenBank/DDBJ whole genome shotgun (WGS) entry which is preliminary data.</text>
</comment>
<feature type="domain" description="Nudix hydrolase" evidence="3">
    <location>
        <begin position="1"/>
        <end position="133"/>
    </location>
</feature>
<organism evidence="4 5">
    <name type="scientific">Candidatus Sungiibacteriota bacterium</name>
    <dbReference type="NCBI Taxonomy" id="2750080"/>
    <lineage>
        <taxon>Bacteria</taxon>
        <taxon>Candidatus Sungiibacteriota</taxon>
    </lineage>
</organism>
<evidence type="ECO:0000313" key="5">
    <source>
        <dbReference type="Proteomes" id="UP000704960"/>
    </source>
</evidence>
<dbReference type="InterPro" id="IPR000086">
    <property type="entry name" value="NUDIX_hydrolase_dom"/>
</dbReference>
<dbReference type="Pfam" id="PF00293">
    <property type="entry name" value="NUDIX"/>
    <property type="match status" value="1"/>
</dbReference>
<keyword evidence="2" id="KW-0378">Hydrolase</keyword>